<feature type="transmembrane region" description="Helical" evidence="2">
    <location>
        <begin position="573"/>
        <end position="594"/>
    </location>
</feature>
<evidence type="ECO:0000313" key="4">
    <source>
        <dbReference type="EMBL" id="TVU18320.1"/>
    </source>
</evidence>
<feature type="compositionally biased region" description="Basic and acidic residues" evidence="1">
    <location>
        <begin position="363"/>
        <end position="394"/>
    </location>
</feature>
<feature type="transmembrane region" description="Helical" evidence="2">
    <location>
        <begin position="880"/>
        <end position="899"/>
    </location>
</feature>
<feature type="transmembrane region" description="Helical" evidence="2">
    <location>
        <begin position="212"/>
        <end position="235"/>
    </location>
</feature>
<feature type="compositionally biased region" description="Basic and acidic residues" evidence="1">
    <location>
        <begin position="171"/>
        <end position="181"/>
    </location>
</feature>
<feature type="transmembrane region" description="Helical" evidence="2">
    <location>
        <begin position="263"/>
        <end position="282"/>
    </location>
</feature>
<feature type="region of interest" description="Disordered" evidence="1">
    <location>
        <begin position="159"/>
        <end position="181"/>
    </location>
</feature>
<dbReference type="OrthoDB" id="650860at2759"/>
<keyword evidence="2" id="KW-0812">Transmembrane</keyword>
<protein>
    <recommendedName>
        <fullName evidence="3">PGG domain-containing protein</fullName>
    </recommendedName>
</protein>
<feature type="compositionally biased region" description="Basic and acidic residues" evidence="1">
    <location>
        <begin position="764"/>
        <end position="781"/>
    </location>
</feature>
<dbReference type="PANTHER" id="PTHR24177:SF465">
    <property type="entry name" value="OS06G0294400 PROTEIN"/>
    <property type="match status" value="1"/>
</dbReference>
<feature type="transmembrane region" description="Helical" evidence="2">
    <location>
        <begin position="104"/>
        <end position="126"/>
    </location>
</feature>
<feature type="transmembrane region" description="Helical" evidence="2">
    <location>
        <begin position="699"/>
        <end position="718"/>
    </location>
</feature>
<dbReference type="Gramene" id="TVU18320">
    <property type="protein sequence ID" value="TVU18320"/>
    <property type="gene ID" value="EJB05_34410"/>
</dbReference>
<feature type="domain" description="PGG" evidence="3">
    <location>
        <begin position="12"/>
        <end position="126"/>
    </location>
</feature>
<dbReference type="PANTHER" id="PTHR24177">
    <property type="entry name" value="CASKIN"/>
    <property type="match status" value="1"/>
</dbReference>
<evidence type="ECO:0000313" key="5">
    <source>
        <dbReference type="Proteomes" id="UP000324897"/>
    </source>
</evidence>
<feature type="transmembrane region" description="Helical" evidence="2">
    <location>
        <begin position="619"/>
        <end position="635"/>
    </location>
</feature>
<gene>
    <name evidence="4" type="ORF">EJB05_34410</name>
</gene>
<feature type="compositionally biased region" description="Polar residues" evidence="1">
    <location>
        <begin position="397"/>
        <end position="417"/>
    </location>
</feature>
<dbReference type="AlphaFoldDB" id="A0A5J9U597"/>
<dbReference type="GO" id="GO:0016020">
    <property type="term" value="C:membrane"/>
    <property type="evidence" value="ECO:0007669"/>
    <property type="project" value="TreeGrafter"/>
</dbReference>
<comment type="caution">
    <text evidence="4">The sequence shown here is derived from an EMBL/GenBank/DDBJ whole genome shotgun (WGS) entry which is preliminary data.</text>
</comment>
<evidence type="ECO:0000256" key="2">
    <source>
        <dbReference type="SAM" id="Phobius"/>
    </source>
</evidence>
<dbReference type="InterPro" id="IPR026961">
    <property type="entry name" value="PGG_dom"/>
</dbReference>
<feature type="domain" description="PGG" evidence="3">
    <location>
        <begin position="204"/>
        <end position="318"/>
    </location>
</feature>
<sequence length="909" mass="99459">MATVDANEKPPWEYNLRKYLTLLAMQVATVTYTAGFTPPGGVWQDTAGGHLAGDPILRQTSCARFVAFYYLNATAFVSSLVAIVLILVLSTGEMKSKSLAPVRVLRGFMLLDLLSLIGAYAAGTYLDRDVPVHTMVAVALTVADVVVFHMVLPWRKKMKKQQQHGTSQQLDDGKTTHGKPRERVRKLGHAATSLYRLKNNKPREKLENERKVLMVLATFAVSVTYLAGLCVPGGFWNHADGNHFPGEPLLMVEGGQKARFKSFVYFNSTAFFCSLLIVVQLLDKDLRMDEKVRYNLLYTTIILALLGLVGAYSAGSSRDMGTTINGTLLVGALLVCVILAVQVLRSTKRNNGDSGHPSNDATPRVEKKKESTLQQTKHSDIQSEGGKDNSKNDEEANLTSGENNIKDTIQQQTNDSNIRQEGEKDNSKDDEEANLTSGEKNIEDTTQQQTNDSVNNQQKVPKKARSLVVLLATLAATITYQAGLDPPGGIWESDGVGHQAGDPILLTKNPRRYKVFFYCNSIAFVASLVAIILVKSNKLLQNHALEAAMVLDLFGLIGAYAAGSCRDVNTSIYAMALAGVVLVYVVIHVLFFTLDHDTSGKNDEEKKALEVMEKKRKRLLLFAILVATITYQAGLTPPGGFRTQDDVLGHQAGDPTLLFNFPRRYKAFFYCNSVSFMLSIALILLLVNPNLYRPAIKSHAVSVCTAAGMFSLVGAYAAGSTQYLKTSIKIFGLVAAILVVVVAFVLGFFMGSNIGGDANNQKSTPDKKGKDRKETDEEKTGPLEQVESEEKKLHSKRKYLMLLGILGASVTYQAGLKPPGGVWQANSLGHVAGNPVMHDNGRNWFLAFFYINSTSFMASVVVIILLLLESLQMDNLWSMKAMNTTIVLDLLGLLVAYAVGSNRSWKTTG</sequence>
<keyword evidence="2" id="KW-0472">Membrane</keyword>
<feature type="transmembrane region" description="Helical" evidence="2">
    <location>
        <begin position="730"/>
        <end position="751"/>
    </location>
</feature>
<feature type="domain" description="PGG" evidence="3">
    <location>
        <begin position="462"/>
        <end position="566"/>
    </location>
</feature>
<feature type="transmembrane region" description="Helical" evidence="2">
    <location>
        <begin position="799"/>
        <end position="816"/>
    </location>
</feature>
<keyword evidence="2" id="KW-1133">Transmembrane helix</keyword>
<feature type="compositionally biased region" description="Polar residues" evidence="1">
    <location>
        <begin position="434"/>
        <end position="459"/>
    </location>
</feature>
<dbReference type="Proteomes" id="UP000324897">
    <property type="component" value="Chromosome 7"/>
</dbReference>
<reference evidence="4 5" key="1">
    <citation type="journal article" date="2019" name="Sci. Rep.">
        <title>A high-quality genome of Eragrostis curvula grass provides insights into Poaceae evolution and supports new strategies to enhance forage quality.</title>
        <authorList>
            <person name="Carballo J."/>
            <person name="Santos B.A.C.M."/>
            <person name="Zappacosta D."/>
            <person name="Garbus I."/>
            <person name="Selva J.P."/>
            <person name="Gallo C.A."/>
            <person name="Diaz A."/>
            <person name="Albertini E."/>
            <person name="Caccamo M."/>
            <person name="Echenique V."/>
        </authorList>
    </citation>
    <scope>NUCLEOTIDE SEQUENCE [LARGE SCALE GENOMIC DNA]</scope>
    <source>
        <strain evidence="5">cv. Victoria</strain>
        <tissue evidence="4">Leaf</tissue>
    </source>
</reference>
<feature type="transmembrane region" description="Helical" evidence="2">
    <location>
        <begin position="67"/>
        <end position="92"/>
    </location>
</feature>
<feature type="transmembrane region" description="Helical" evidence="2">
    <location>
        <begin position="294"/>
        <end position="314"/>
    </location>
</feature>
<feature type="region of interest" description="Disordered" evidence="1">
    <location>
        <begin position="759"/>
        <end position="790"/>
    </location>
</feature>
<organism evidence="4 5">
    <name type="scientific">Eragrostis curvula</name>
    <name type="common">weeping love grass</name>
    <dbReference type="NCBI Taxonomy" id="38414"/>
    <lineage>
        <taxon>Eukaryota</taxon>
        <taxon>Viridiplantae</taxon>
        <taxon>Streptophyta</taxon>
        <taxon>Embryophyta</taxon>
        <taxon>Tracheophyta</taxon>
        <taxon>Spermatophyta</taxon>
        <taxon>Magnoliopsida</taxon>
        <taxon>Liliopsida</taxon>
        <taxon>Poales</taxon>
        <taxon>Poaceae</taxon>
        <taxon>PACMAD clade</taxon>
        <taxon>Chloridoideae</taxon>
        <taxon>Eragrostideae</taxon>
        <taxon>Eragrostidinae</taxon>
        <taxon>Eragrostis</taxon>
    </lineage>
</organism>
<feature type="transmembrane region" description="Helical" evidence="2">
    <location>
        <begin position="326"/>
        <end position="344"/>
    </location>
</feature>
<feature type="domain" description="PGG" evidence="3">
    <location>
        <begin position="791"/>
        <end position="902"/>
    </location>
</feature>
<name>A0A5J9U597_9POAL</name>
<feature type="transmembrane region" description="Helical" evidence="2">
    <location>
        <begin position="844"/>
        <end position="868"/>
    </location>
</feature>
<proteinExistence type="predicted"/>
<evidence type="ECO:0000256" key="1">
    <source>
        <dbReference type="SAM" id="MobiDB-lite"/>
    </source>
</evidence>
<feature type="transmembrane region" description="Helical" evidence="2">
    <location>
        <begin position="667"/>
        <end position="687"/>
    </location>
</feature>
<evidence type="ECO:0000259" key="3">
    <source>
        <dbReference type="Pfam" id="PF13962"/>
    </source>
</evidence>
<dbReference type="EMBL" id="RWGY01000029">
    <property type="protein sequence ID" value="TVU18320.1"/>
    <property type="molecule type" value="Genomic_DNA"/>
</dbReference>
<feature type="transmembrane region" description="Helical" evidence="2">
    <location>
        <begin position="515"/>
        <end position="534"/>
    </location>
</feature>
<accession>A0A5J9U597</accession>
<feature type="compositionally biased region" description="Basic and acidic residues" evidence="1">
    <location>
        <begin position="418"/>
        <end position="427"/>
    </location>
</feature>
<keyword evidence="5" id="KW-1185">Reference proteome</keyword>
<feature type="region of interest" description="Disordered" evidence="1">
    <location>
        <begin position="348"/>
        <end position="459"/>
    </location>
</feature>
<feature type="domain" description="PGG" evidence="3">
    <location>
        <begin position="611"/>
        <end position="721"/>
    </location>
</feature>
<feature type="compositionally biased region" description="Polar residues" evidence="1">
    <location>
        <begin position="352"/>
        <end position="361"/>
    </location>
</feature>
<feature type="non-terminal residue" evidence="4">
    <location>
        <position position="1"/>
    </location>
</feature>
<feature type="transmembrane region" description="Helical" evidence="2">
    <location>
        <begin position="132"/>
        <end position="152"/>
    </location>
</feature>
<dbReference type="Pfam" id="PF13962">
    <property type="entry name" value="PGG"/>
    <property type="match status" value="5"/>
</dbReference>